<sequence>MLVLAQIMSGAGLTAGITVGALLAEEMLGSTGLAGVPSALFTSGAALGALGIGRLCTRWGRRPGLALGYATGAFGSVGVVVAAATGSVALLLPALVVYGMGTATGLMARYAGADLASPARRGRAVSAVLFATTLGAVTGPVLVTPAGEVAHSWGVPRLAGPFLLAAAAFAATAVVIACLLRPDPLRLAQERAVRAAGAPDGGADTSTGKESDGGTSAPRAGTVPPAGRHDVAVGTTVMVLTQVVMIGIMTMTPVHMLAHGHTAQAAGLVISLHVGAMFLPSPLTGLLVDRIGGRRVAGASGPLLLAAGAVAALSPAGSAPALGAALVLLGLGWNFGLISGTAIVTGALPPDRRATTQGLVDVGLAAAGAAGSLASGLVVGLAGYPALALAGGLAALLTLPVAGRSPGRAPRTVGSTGPGG</sequence>
<dbReference type="InterPro" id="IPR011701">
    <property type="entry name" value="MFS"/>
</dbReference>
<feature type="transmembrane region" description="Helical" evidence="6">
    <location>
        <begin position="65"/>
        <end position="84"/>
    </location>
</feature>
<dbReference type="PANTHER" id="PTHR23534">
    <property type="entry name" value="MFS PERMEASE"/>
    <property type="match status" value="1"/>
</dbReference>
<keyword evidence="4 6" id="KW-0472">Membrane</keyword>
<dbReference type="PANTHER" id="PTHR23534:SF1">
    <property type="entry name" value="MAJOR FACILITATOR SUPERFAMILY PROTEIN"/>
    <property type="match status" value="1"/>
</dbReference>
<dbReference type="Pfam" id="PF07690">
    <property type="entry name" value="MFS_1"/>
    <property type="match status" value="1"/>
</dbReference>
<gene>
    <name evidence="8" type="ordered locus">SGR_6556</name>
</gene>
<dbReference type="GO" id="GO:0005886">
    <property type="term" value="C:plasma membrane"/>
    <property type="evidence" value="ECO:0007669"/>
    <property type="project" value="UniProtKB-SubCell"/>
</dbReference>
<evidence type="ECO:0000256" key="5">
    <source>
        <dbReference type="SAM" id="MobiDB-lite"/>
    </source>
</evidence>
<evidence type="ECO:0000256" key="1">
    <source>
        <dbReference type="ARBA" id="ARBA00004651"/>
    </source>
</evidence>
<dbReference type="AlphaFoldDB" id="B1VLJ4"/>
<dbReference type="SUPFAM" id="SSF103473">
    <property type="entry name" value="MFS general substrate transporter"/>
    <property type="match status" value="1"/>
</dbReference>
<name>B1VLJ4_STRGG</name>
<dbReference type="Gene3D" id="1.20.1250.20">
    <property type="entry name" value="MFS general substrate transporter like domains"/>
    <property type="match status" value="1"/>
</dbReference>
<feature type="transmembrane region" description="Helical" evidence="6">
    <location>
        <begin position="322"/>
        <end position="347"/>
    </location>
</feature>
<dbReference type="PROSITE" id="PS50850">
    <property type="entry name" value="MFS"/>
    <property type="match status" value="1"/>
</dbReference>
<organism evidence="8 9">
    <name type="scientific">Streptomyces griseus subsp. griseus (strain JCM 4626 / CBS 651.72 / NBRC 13350 / KCC S-0626 / ISP 5235)</name>
    <dbReference type="NCBI Taxonomy" id="455632"/>
    <lineage>
        <taxon>Bacteria</taxon>
        <taxon>Bacillati</taxon>
        <taxon>Actinomycetota</taxon>
        <taxon>Actinomycetes</taxon>
        <taxon>Kitasatosporales</taxon>
        <taxon>Streptomycetaceae</taxon>
        <taxon>Streptomyces</taxon>
    </lineage>
</organism>
<feature type="domain" description="Major facilitator superfamily (MFS) profile" evidence="7">
    <location>
        <begin position="1"/>
        <end position="406"/>
    </location>
</feature>
<accession>B1VLJ4</accession>
<feature type="transmembrane region" description="Helical" evidence="6">
    <location>
        <begin position="124"/>
        <end position="146"/>
    </location>
</feature>
<dbReference type="InterPro" id="IPR036259">
    <property type="entry name" value="MFS_trans_sf"/>
</dbReference>
<feature type="region of interest" description="Disordered" evidence="5">
    <location>
        <begin position="196"/>
        <end position="228"/>
    </location>
</feature>
<feature type="transmembrane region" description="Helical" evidence="6">
    <location>
        <begin position="231"/>
        <end position="251"/>
    </location>
</feature>
<feature type="transmembrane region" description="Helical" evidence="6">
    <location>
        <begin position="34"/>
        <end position="53"/>
    </location>
</feature>
<dbReference type="KEGG" id="sgr:SGR_6556"/>
<dbReference type="GO" id="GO:0022857">
    <property type="term" value="F:transmembrane transporter activity"/>
    <property type="evidence" value="ECO:0007669"/>
    <property type="project" value="InterPro"/>
</dbReference>
<dbReference type="RefSeq" id="WP_012382029.1">
    <property type="nucleotide sequence ID" value="NC_010572.1"/>
</dbReference>
<dbReference type="HOGENOM" id="CLU_047644_0_0_11"/>
<evidence type="ECO:0000256" key="2">
    <source>
        <dbReference type="ARBA" id="ARBA00022692"/>
    </source>
</evidence>
<reference evidence="9" key="1">
    <citation type="journal article" date="2008" name="J. Bacteriol.">
        <title>Genome sequence of the streptomycin-producing microorganism Streptomyces griseus IFO 13350.</title>
        <authorList>
            <person name="Ohnishi Y."/>
            <person name="Ishikawa J."/>
            <person name="Hara H."/>
            <person name="Suzuki H."/>
            <person name="Ikenoya M."/>
            <person name="Ikeda H."/>
            <person name="Yamashita A."/>
            <person name="Hattori M."/>
            <person name="Horinouchi S."/>
        </authorList>
    </citation>
    <scope>NUCLEOTIDE SEQUENCE [LARGE SCALE GENOMIC DNA]</scope>
    <source>
        <strain evidence="9">JCM 4626 / NBRC 13350</strain>
    </source>
</reference>
<dbReference type="eggNOG" id="COG0477">
    <property type="taxonomic scope" value="Bacteria"/>
</dbReference>
<feature type="transmembrane region" description="Helical" evidence="6">
    <location>
        <begin position="296"/>
        <end position="316"/>
    </location>
</feature>
<feature type="transmembrane region" description="Helical" evidence="6">
    <location>
        <begin position="359"/>
        <end position="378"/>
    </location>
</feature>
<proteinExistence type="predicted"/>
<dbReference type="PATRIC" id="fig|455632.4.peg.6725"/>
<evidence type="ECO:0000256" key="6">
    <source>
        <dbReference type="SAM" id="Phobius"/>
    </source>
</evidence>
<evidence type="ECO:0000256" key="3">
    <source>
        <dbReference type="ARBA" id="ARBA00022989"/>
    </source>
</evidence>
<comment type="subcellular location">
    <subcellularLocation>
        <location evidence="1">Cell membrane</location>
        <topology evidence="1">Multi-pass membrane protein</topology>
    </subcellularLocation>
</comment>
<dbReference type="Proteomes" id="UP000001685">
    <property type="component" value="Chromosome"/>
</dbReference>
<evidence type="ECO:0000313" key="9">
    <source>
        <dbReference type="Proteomes" id="UP000001685"/>
    </source>
</evidence>
<keyword evidence="2 6" id="KW-0812">Transmembrane</keyword>
<feature type="transmembrane region" description="Helical" evidence="6">
    <location>
        <begin position="90"/>
        <end position="112"/>
    </location>
</feature>
<evidence type="ECO:0000259" key="7">
    <source>
        <dbReference type="PROSITE" id="PS50850"/>
    </source>
</evidence>
<feature type="transmembrane region" description="Helical" evidence="6">
    <location>
        <begin position="263"/>
        <end position="284"/>
    </location>
</feature>
<keyword evidence="3 6" id="KW-1133">Transmembrane helix</keyword>
<evidence type="ECO:0000313" key="8">
    <source>
        <dbReference type="EMBL" id="BAG23385.1"/>
    </source>
</evidence>
<dbReference type="InterPro" id="IPR020846">
    <property type="entry name" value="MFS_dom"/>
</dbReference>
<feature type="transmembrane region" description="Helical" evidence="6">
    <location>
        <begin position="158"/>
        <end position="180"/>
    </location>
</feature>
<dbReference type="EMBL" id="AP009493">
    <property type="protein sequence ID" value="BAG23385.1"/>
    <property type="molecule type" value="Genomic_DNA"/>
</dbReference>
<evidence type="ECO:0000256" key="4">
    <source>
        <dbReference type="ARBA" id="ARBA00023136"/>
    </source>
</evidence>
<protein>
    <submittedName>
        <fullName evidence="8">Permease of the major facilitator superfamily</fullName>
    </submittedName>
</protein>